<dbReference type="PRINTS" id="PR00081">
    <property type="entry name" value="GDHRDH"/>
</dbReference>
<dbReference type="InterPro" id="IPR002347">
    <property type="entry name" value="SDR_fam"/>
</dbReference>
<dbReference type="SUPFAM" id="SSF51735">
    <property type="entry name" value="NAD(P)-binding Rossmann-fold domains"/>
    <property type="match status" value="1"/>
</dbReference>
<proteinExistence type="inferred from homology"/>
<dbReference type="Pfam" id="PF00106">
    <property type="entry name" value="adh_short"/>
    <property type="match status" value="1"/>
</dbReference>
<dbReference type="InterPro" id="IPR036291">
    <property type="entry name" value="NAD(P)-bd_dom_sf"/>
</dbReference>
<evidence type="ECO:0000256" key="1">
    <source>
        <dbReference type="ARBA" id="ARBA00006484"/>
    </source>
</evidence>
<accession>A0A8D9E8E1</accession>
<evidence type="ECO:0000313" key="3">
    <source>
        <dbReference type="EMBL" id="CAG6744311.1"/>
    </source>
</evidence>
<name>A0A8D9E8E1_9HEMI</name>
<protein>
    <submittedName>
        <fullName evidence="3">Farnesol dehydrogenase</fullName>
    </submittedName>
</protein>
<dbReference type="PANTHER" id="PTHR43115">
    <property type="entry name" value="DEHYDROGENASE/REDUCTASE SDR FAMILY MEMBER 11"/>
    <property type="match status" value="1"/>
</dbReference>
<dbReference type="PANTHER" id="PTHR43115:SF4">
    <property type="entry name" value="DEHYDROGENASE_REDUCTASE SDR FAMILY MEMBER 11"/>
    <property type="match status" value="1"/>
</dbReference>
<organism evidence="3">
    <name type="scientific">Cacopsylla melanoneura</name>
    <dbReference type="NCBI Taxonomy" id="428564"/>
    <lineage>
        <taxon>Eukaryota</taxon>
        <taxon>Metazoa</taxon>
        <taxon>Ecdysozoa</taxon>
        <taxon>Arthropoda</taxon>
        <taxon>Hexapoda</taxon>
        <taxon>Insecta</taxon>
        <taxon>Pterygota</taxon>
        <taxon>Neoptera</taxon>
        <taxon>Paraneoptera</taxon>
        <taxon>Hemiptera</taxon>
        <taxon>Sternorrhyncha</taxon>
        <taxon>Psylloidea</taxon>
        <taxon>Psyllidae</taxon>
        <taxon>Psyllinae</taxon>
        <taxon>Cacopsylla</taxon>
    </lineage>
</organism>
<dbReference type="GO" id="GO:0016491">
    <property type="term" value="F:oxidoreductase activity"/>
    <property type="evidence" value="ECO:0007669"/>
    <property type="project" value="UniProtKB-KW"/>
</dbReference>
<dbReference type="AlphaFoldDB" id="A0A8D9E8E1"/>
<dbReference type="Gene3D" id="3.40.50.720">
    <property type="entry name" value="NAD(P)-binding Rossmann-like Domain"/>
    <property type="match status" value="1"/>
</dbReference>
<keyword evidence="2" id="KW-0560">Oxidoreductase</keyword>
<sequence>MECNVHSIRSRYQSMKDGSSWYSASKHAVGVLTDGLRRELASKKSRIKVSSLNPGGVLTEIFEKGHIHRDPEAPALTAKDVADSVIHVIGTPPNVQISELTIIPVQQYNM</sequence>
<evidence type="ECO:0000256" key="2">
    <source>
        <dbReference type="ARBA" id="ARBA00023002"/>
    </source>
</evidence>
<comment type="similarity">
    <text evidence="1">Belongs to the short-chain dehydrogenases/reductases (SDR) family.</text>
</comment>
<dbReference type="EMBL" id="HBUF01463823">
    <property type="protein sequence ID" value="CAG6744311.1"/>
    <property type="molecule type" value="Transcribed_RNA"/>
</dbReference>
<reference evidence="3" key="1">
    <citation type="submission" date="2021-05" db="EMBL/GenBank/DDBJ databases">
        <authorList>
            <person name="Alioto T."/>
            <person name="Alioto T."/>
            <person name="Gomez Garrido J."/>
        </authorList>
    </citation>
    <scope>NUCLEOTIDE SEQUENCE</scope>
</reference>